<dbReference type="InterPro" id="IPR009079">
    <property type="entry name" value="4_helix_cytokine-like_core"/>
</dbReference>
<gene>
    <name evidence="9" type="ORF">CgunFtcFv8_009061</name>
</gene>
<proteinExistence type="inferred from homology"/>
<organism evidence="9 10">
    <name type="scientific">Champsocephalus gunnari</name>
    <name type="common">Mackerel icefish</name>
    <dbReference type="NCBI Taxonomy" id="52237"/>
    <lineage>
        <taxon>Eukaryota</taxon>
        <taxon>Metazoa</taxon>
        <taxon>Chordata</taxon>
        <taxon>Craniata</taxon>
        <taxon>Vertebrata</taxon>
        <taxon>Euteleostomi</taxon>
        <taxon>Actinopterygii</taxon>
        <taxon>Neopterygii</taxon>
        <taxon>Teleostei</taxon>
        <taxon>Neoteleostei</taxon>
        <taxon>Acanthomorphata</taxon>
        <taxon>Eupercaria</taxon>
        <taxon>Perciformes</taxon>
        <taxon>Notothenioidei</taxon>
        <taxon>Channichthyidae</taxon>
        <taxon>Champsocephalus</taxon>
    </lineage>
</organism>
<feature type="chain" id="PRO_5042989638" evidence="8">
    <location>
        <begin position="18"/>
        <end position="182"/>
    </location>
</feature>
<evidence type="ECO:0000256" key="5">
    <source>
        <dbReference type="ARBA" id="ARBA00022729"/>
    </source>
</evidence>
<dbReference type="Gene3D" id="1.20.1250.10">
    <property type="match status" value="1"/>
</dbReference>
<dbReference type="GO" id="GO:0005615">
    <property type="term" value="C:extracellular space"/>
    <property type="evidence" value="ECO:0007669"/>
    <property type="project" value="UniProtKB-KW"/>
</dbReference>
<evidence type="ECO:0000256" key="4">
    <source>
        <dbReference type="ARBA" id="ARBA00022525"/>
    </source>
</evidence>
<dbReference type="SUPFAM" id="SSF47266">
    <property type="entry name" value="4-helical cytokines"/>
    <property type="match status" value="1"/>
</dbReference>
<reference evidence="9 10" key="1">
    <citation type="journal article" date="2023" name="Mol. Biol. Evol.">
        <title>Genomics of Secondarily Temperate Adaptation in the Only Non-Antarctic Icefish.</title>
        <authorList>
            <person name="Rivera-Colon A.G."/>
            <person name="Rayamajhi N."/>
            <person name="Minhas B.F."/>
            <person name="Madrigal G."/>
            <person name="Bilyk K.T."/>
            <person name="Yoon V."/>
            <person name="Hune M."/>
            <person name="Gregory S."/>
            <person name="Cheng C.H.C."/>
            <person name="Catchen J.M."/>
        </authorList>
    </citation>
    <scope>NUCLEOTIDE SEQUENCE [LARGE SCALE GENOMIC DNA]</scope>
    <source>
        <tissue evidence="9">White muscle</tissue>
    </source>
</reference>
<keyword evidence="5 8" id="KW-0732">Signal</keyword>
<comment type="similarity">
    <text evidence="2">Belongs to the alpha/beta interferon family.</text>
</comment>
<evidence type="ECO:0000256" key="7">
    <source>
        <dbReference type="ARBA" id="ARBA00023157"/>
    </source>
</evidence>
<keyword evidence="10" id="KW-1185">Reference proteome</keyword>
<evidence type="ECO:0000313" key="9">
    <source>
        <dbReference type="EMBL" id="KAK5914637.1"/>
    </source>
</evidence>
<comment type="subcellular location">
    <subcellularLocation>
        <location evidence="1">Secreted</location>
    </subcellularLocation>
</comment>
<dbReference type="GO" id="GO:0005125">
    <property type="term" value="F:cytokine activity"/>
    <property type="evidence" value="ECO:0007669"/>
    <property type="project" value="UniProtKB-KW"/>
</dbReference>
<evidence type="ECO:0000256" key="6">
    <source>
        <dbReference type="ARBA" id="ARBA00023118"/>
    </source>
</evidence>
<protein>
    <submittedName>
        <fullName evidence="9">Uncharacterized protein</fullName>
    </submittedName>
</protein>
<dbReference type="PANTHER" id="PTHR11691">
    <property type="entry name" value="TYPE I INTERFERON"/>
    <property type="match status" value="1"/>
</dbReference>
<dbReference type="GO" id="GO:0005126">
    <property type="term" value="F:cytokine receptor binding"/>
    <property type="evidence" value="ECO:0007669"/>
    <property type="project" value="InterPro"/>
</dbReference>
<evidence type="ECO:0000256" key="8">
    <source>
        <dbReference type="SAM" id="SignalP"/>
    </source>
</evidence>
<evidence type="ECO:0000313" key="10">
    <source>
        <dbReference type="Proteomes" id="UP001331515"/>
    </source>
</evidence>
<name>A0AAN8D2H8_CHAGU</name>
<comment type="caution">
    <text evidence="9">The sequence shown here is derived from an EMBL/GenBank/DDBJ whole genome shotgun (WGS) entry which is preliminary data.</text>
</comment>
<keyword evidence="6" id="KW-0051">Antiviral defense</keyword>
<keyword evidence="4" id="KW-0964">Secreted</keyword>
<dbReference type="EMBL" id="JAURVH010001527">
    <property type="protein sequence ID" value="KAK5914637.1"/>
    <property type="molecule type" value="Genomic_DNA"/>
</dbReference>
<accession>A0AAN8D2H8</accession>
<dbReference type="AlphaFoldDB" id="A0AAN8D2H8"/>
<dbReference type="Proteomes" id="UP001331515">
    <property type="component" value="Unassembled WGS sequence"/>
</dbReference>
<sequence>MMSHLLLLILSAQLTSALCSDWLSDYSTQSGEALSWINSMGGPLRDERPVPFPNRAYRRVRRETVQSQLAFVGETLSFIAQLFNSANMSAAGWNRTSTEKLRTNINRQREDVLHCIPSNTSAVTTLYKYFRMLEKVTLLRTGGSRGSWEQVRWETRAHLVQLDVLVQPNIKDRSARRRRHHP</sequence>
<evidence type="ECO:0000256" key="1">
    <source>
        <dbReference type="ARBA" id="ARBA00004613"/>
    </source>
</evidence>
<keyword evidence="7" id="KW-1015">Disulfide bond</keyword>
<evidence type="ECO:0000256" key="2">
    <source>
        <dbReference type="ARBA" id="ARBA00011033"/>
    </source>
</evidence>
<feature type="signal peptide" evidence="8">
    <location>
        <begin position="1"/>
        <end position="17"/>
    </location>
</feature>
<keyword evidence="3" id="KW-0202">Cytokine</keyword>
<evidence type="ECO:0000256" key="3">
    <source>
        <dbReference type="ARBA" id="ARBA00022514"/>
    </source>
</evidence>
<dbReference type="InterPro" id="IPR000471">
    <property type="entry name" value="Interferon_alpha/beta/delta"/>
</dbReference>
<dbReference type="GO" id="GO:0006955">
    <property type="term" value="P:immune response"/>
    <property type="evidence" value="ECO:0007669"/>
    <property type="project" value="UniProtKB-ARBA"/>
</dbReference>
<dbReference type="Pfam" id="PF00143">
    <property type="entry name" value="Interferon"/>
    <property type="match status" value="1"/>
</dbReference>
<dbReference type="GO" id="GO:0051607">
    <property type="term" value="P:defense response to virus"/>
    <property type="evidence" value="ECO:0007669"/>
    <property type="project" value="UniProtKB-KW"/>
</dbReference>
<dbReference type="PANTHER" id="PTHR11691:SF73">
    <property type="entry name" value="INTERFERON BETA"/>
    <property type="match status" value="1"/>
</dbReference>